<dbReference type="InterPro" id="IPR020841">
    <property type="entry name" value="PKS_Beta-ketoAc_synthase_dom"/>
</dbReference>
<evidence type="ECO:0000256" key="3">
    <source>
        <dbReference type="ARBA" id="ARBA00008467"/>
    </source>
</evidence>
<evidence type="ECO:0000313" key="17">
    <source>
        <dbReference type="Proteomes" id="UP000673447"/>
    </source>
</evidence>
<keyword evidence="5" id="KW-1003">Cell membrane</keyword>
<dbReference type="InterPro" id="IPR014031">
    <property type="entry name" value="Ketoacyl_synth_C"/>
</dbReference>
<keyword evidence="4" id="KW-0536">Nodulation</keyword>
<evidence type="ECO:0000256" key="9">
    <source>
        <dbReference type="ARBA" id="ARBA00022989"/>
    </source>
</evidence>
<evidence type="ECO:0000256" key="8">
    <source>
        <dbReference type="ARBA" id="ARBA00022692"/>
    </source>
</evidence>
<dbReference type="InterPro" id="IPR000794">
    <property type="entry name" value="Beta-ketoacyl_synthase"/>
</dbReference>
<evidence type="ECO:0000256" key="10">
    <source>
        <dbReference type="ARBA" id="ARBA00023136"/>
    </source>
</evidence>
<dbReference type="PANTHER" id="PTHR11712">
    <property type="entry name" value="POLYKETIDE SYNTHASE-RELATED"/>
    <property type="match status" value="1"/>
</dbReference>
<feature type="domain" description="Ketosynthase family 3 (KS3)" evidence="15">
    <location>
        <begin position="3"/>
        <end position="407"/>
    </location>
</feature>
<protein>
    <recommendedName>
        <fullName evidence="12">Nodulation protein E</fullName>
    </recommendedName>
    <alternativeName>
        <fullName evidence="13">Host-specificity of nodulation protein B</fullName>
    </alternativeName>
</protein>
<dbReference type="Pfam" id="PF02801">
    <property type="entry name" value="Ketoacyl-synt_C"/>
    <property type="match status" value="1"/>
</dbReference>
<keyword evidence="9" id="KW-1133">Transmembrane helix</keyword>
<accession>A0A941AUC3</accession>
<reference evidence="16" key="2">
    <citation type="submission" date="2021-03" db="EMBL/GenBank/DDBJ databases">
        <authorList>
            <person name="Cao W."/>
        </authorList>
    </citation>
    <scope>NUCLEOTIDE SEQUENCE</scope>
    <source>
        <strain evidence="16">110414</strain>
    </source>
</reference>
<dbReference type="CDD" id="cd00834">
    <property type="entry name" value="KAS_I_II"/>
    <property type="match status" value="1"/>
</dbReference>
<organism evidence="16 17">
    <name type="scientific">Pseudoxanthomonas helianthi</name>
    <dbReference type="NCBI Taxonomy" id="1453541"/>
    <lineage>
        <taxon>Bacteria</taxon>
        <taxon>Pseudomonadati</taxon>
        <taxon>Pseudomonadota</taxon>
        <taxon>Gammaproteobacteria</taxon>
        <taxon>Lysobacterales</taxon>
        <taxon>Lysobacteraceae</taxon>
        <taxon>Pseudoxanthomonas</taxon>
    </lineage>
</organism>
<evidence type="ECO:0000256" key="13">
    <source>
        <dbReference type="ARBA" id="ARBA00041756"/>
    </source>
</evidence>
<evidence type="ECO:0000256" key="7">
    <source>
        <dbReference type="ARBA" id="ARBA00022679"/>
    </source>
</evidence>
<evidence type="ECO:0000256" key="1">
    <source>
        <dbReference type="ARBA" id="ARBA00004533"/>
    </source>
</evidence>
<dbReference type="AlphaFoldDB" id="A0A941AUC3"/>
<proteinExistence type="inferred from homology"/>
<dbReference type="Pfam" id="PF00109">
    <property type="entry name" value="ketoacyl-synt"/>
    <property type="match status" value="1"/>
</dbReference>
<dbReference type="GO" id="GO:0006633">
    <property type="term" value="P:fatty acid biosynthetic process"/>
    <property type="evidence" value="ECO:0007669"/>
    <property type="project" value="TreeGrafter"/>
</dbReference>
<keyword evidence="8" id="KW-0812">Transmembrane</keyword>
<evidence type="ECO:0000256" key="4">
    <source>
        <dbReference type="ARBA" id="ARBA00022458"/>
    </source>
</evidence>
<dbReference type="EMBL" id="JAGKTC010000001">
    <property type="protein sequence ID" value="MBP3984287.1"/>
    <property type="molecule type" value="Genomic_DNA"/>
</dbReference>
<dbReference type="RefSeq" id="WP_210536058.1">
    <property type="nucleotide sequence ID" value="NZ_JAGKTC010000001.1"/>
</dbReference>
<gene>
    <name evidence="16" type="ORF">J5837_07580</name>
</gene>
<evidence type="ECO:0000256" key="12">
    <source>
        <dbReference type="ARBA" id="ARBA00039445"/>
    </source>
</evidence>
<name>A0A941AUC3_9GAMM</name>
<comment type="caution">
    <text evidence="16">The sequence shown here is derived from an EMBL/GenBank/DDBJ whole genome shotgun (WGS) entry which is preliminary data.</text>
</comment>
<dbReference type="Gene3D" id="3.40.47.10">
    <property type="match status" value="1"/>
</dbReference>
<keyword evidence="17" id="KW-1185">Reference proteome</keyword>
<reference evidence="16" key="1">
    <citation type="journal article" date="2016" name="Int. J. Syst. Evol. Microbiol.">
        <title>Pseudoxanthomonas helianthi sp. nov., isolated from roots of Jerusalem artichoke (Helianthus tuberosus).</title>
        <authorList>
            <person name="Kittiwongwattana C."/>
            <person name="Thawai C."/>
        </authorList>
    </citation>
    <scope>NUCLEOTIDE SEQUENCE</scope>
    <source>
        <strain evidence="16">110414</strain>
    </source>
</reference>
<evidence type="ECO:0000256" key="2">
    <source>
        <dbReference type="ARBA" id="ARBA00005189"/>
    </source>
</evidence>
<dbReference type="GO" id="GO:0005886">
    <property type="term" value="C:plasma membrane"/>
    <property type="evidence" value="ECO:0007669"/>
    <property type="project" value="UniProtKB-SubCell"/>
</dbReference>
<comment type="subcellular location">
    <subcellularLocation>
        <location evidence="1">Cell inner membrane</location>
    </subcellularLocation>
</comment>
<dbReference type="SUPFAM" id="SSF53901">
    <property type="entry name" value="Thiolase-like"/>
    <property type="match status" value="2"/>
</dbReference>
<dbReference type="PROSITE" id="PS52004">
    <property type="entry name" value="KS3_2"/>
    <property type="match status" value="1"/>
</dbReference>
<comment type="similarity">
    <text evidence="3 14">Belongs to the thiolase-like superfamily. Beta-ketoacyl-ACP synthases family.</text>
</comment>
<keyword evidence="10" id="KW-0472">Membrane</keyword>
<dbReference type="PANTHER" id="PTHR11712:SF352">
    <property type="entry name" value="3-OXOACYL-[ACYL-CARRIER-PROTEIN] SYNTHASE"/>
    <property type="match status" value="1"/>
</dbReference>
<dbReference type="Proteomes" id="UP000673447">
    <property type="component" value="Unassembled WGS sequence"/>
</dbReference>
<keyword evidence="6" id="KW-0997">Cell inner membrane</keyword>
<dbReference type="InterPro" id="IPR014030">
    <property type="entry name" value="Ketoacyl_synth_N"/>
</dbReference>
<evidence type="ECO:0000256" key="6">
    <source>
        <dbReference type="ARBA" id="ARBA00022519"/>
    </source>
</evidence>
<sequence length="411" mass="42912">MKKRDVAITGLGVISPVGQSVPEAIESLRGGVSGIRLHHASPIARGLPAGIVEGTFDHLFPEKNELYYLDRCQQMAILAARQAIHQAGFDDFSEYGQRAGLYYGNVNGGTASGQDWFTRLLVERHDVARAPTALRIMGNAGAAQISIRHKIGGPVISNHSACASSGVSIGEAARAIADGYLDVAVAGGAEAPLTAVVMGSFLGLRALAPVDPVDPTTSCRPFSKSRSGLVMGEGSAFLMLEEGESARRRGARIFGYLTGYGISSDAHSIGMPASPGQIAALRAALADAGLVPDQIGYINAHATATRGGDEIEADSIKAVFGEQTPPVSSTKSVHGHLLGATSALECLLTVLALNERLLPASAHLGEPDEDCRLNHVGERPRQVDDLQHVLSFSCGFGGTNAALVISTQPKH</sequence>
<dbReference type="GO" id="GO:0004315">
    <property type="term" value="F:3-oxoacyl-[acyl-carrier-protein] synthase activity"/>
    <property type="evidence" value="ECO:0007669"/>
    <property type="project" value="TreeGrafter"/>
</dbReference>
<dbReference type="SMART" id="SM00825">
    <property type="entry name" value="PKS_KS"/>
    <property type="match status" value="1"/>
</dbReference>
<evidence type="ECO:0000259" key="15">
    <source>
        <dbReference type="PROSITE" id="PS52004"/>
    </source>
</evidence>
<evidence type="ECO:0000256" key="5">
    <source>
        <dbReference type="ARBA" id="ARBA00022475"/>
    </source>
</evidence>
<comment type="function">
    <text evidence="11">Proposed to synthesize NOD factor fatty acyl chain. Involved in the synthesis of a highly unsaturated fatty acid moiety, which forms part of a lipo-oligosaccharide that is responsible for host specificity.</text>
</comment>
<evidence type="ECO:0000313" key="16">
    <source>
        <dbReference type="EMBL" id="MBP3984287.1"/>
    </source>
</evidence>
<keyword evidence="7 14" id="KW-0808">Transferase</keyword>
<dbReference type="InterPro" id="IPR016039">
    <property type="entry name" value="Thiolase-like"/>
</dbReference>
<evidence type="ECO:0000256" key="14">
    <source>
        <dbReference type="RuleBase" id="RU003694"/>
    </source>
</evidence>
<comment type="pathway">
    <text evidence="2">Lipid metabolism.</text>
</comment>
<evidence type="ECO:0000256" key="11">
    <source>
        <dbReference type="ARBA" id="ARBA00037576"/>
    </source>
</evidence>